<evidence type="ECO:0000313" key="2">
    <source>
        <dbReference type="EMBL" id="QDF75257.1"/>
    </source>
</evidence>
<dbReference type="CDD" id="cd18785">
    <property type="entry name" value="SF2_C"/>
    <property type="match status" value="1"/>
</dbReference>
<dbReference type="Proteomes" id="UP000318758">
    <property type="component" value="Chromosome"/>
</dbReference>
<proteinExistence type="predicted"/>
<feature type="domain" description="Helicase C-terminal" evidence="1">
    <location>
        <begin position="770"/>
        <end position="856"/>
    </location>
</feature>
<keyword evidence="2" id="KW-0347">Helicase</keyword>
<dbReference type="GO" id="GO:0004386">
    <property type="term" value="F:helicase activity"/>
    <property type="evidence" value="ECO:0007669"/>
    <property type="project" value="UniProtKB-KW"/>
</dbReference>
<evidence type="ECO:0000259" key="1">
    <source>
        <dbReference type="SMART" id="SM00490"/>
    </source>
</evidence>
<dbReference type="Pfam" id="PF00271">
    <property type="entry name" value="Helicase_C"/>
    <property type="match status" value="1"/>
</dbReference>
<sequence length="1047" mass="118153">MNYTEARRDFVTWVERNLKDIEFENITQNPLELIDIGLLFPRQDDTEVKKSTDSNVVSSMKPPSSVGFSFYITDDGEGVELSVELGASVYKPLPEGVLESKTEKIKSWEKQVYSPDGNFTSIVQPSNGERVVKTEVFFDQIKEKHRATLHQIWRPYNDGFIVTLTLTNNQKEKAEKANTPWVAAATLFNVSLRATPIKGVVQSYPKKDFSLLTEEERELELRYKDIKVFGIGHAAAVNWNVNSKGKVVLETSFMPKVEVPSVTANTAGDQFRYLSFDFLTKSHKDSEVIEELRAFVNSYGYWIEEQVAIADSYAQDEKETADGIVAKAKEAKERMDKGVTFLEQSKSARIAFSYANAAMLKQMLAGKKEDKSKFNWRPFQLAFVLMTMQSVVNEDDEYRDLVDLIWFPTGGGKTEAYLGVMVFLFVYRRCCYPDSSSGTACIMRYTLRLLTSQQFARASKVIFALELLRRKNSALLGTEPFTLGLWVGAASTANTYRDTQDAINEGRFEKLGMTSCPWCKAGFTRENYLISDTSFSIKCTNSECDFGKSDSPVLPFNSIDEALYENPPTLLIATVDKFAMLAWEARAQVFFGLKQQRPPELIIQDELHLISGELGSMVGLYEVGIESALVLRGIYPKYIASTATIRNAEHQIKLLYGKKQAVFPPAGISYKDSYFAKTVPTSQKPGRMYVGYMAYNKPRQRCLAPLASLIACAPVIHQHSDPELQKAWWTQMLYHGSLKGVGISQTLIEGEVGRRIQDITDRYNRLHSGESEYKKIEPRRLNTKTLTSMQGAESNNAVFNALEKEKDTADCVDVALATNMVSVGLDVERLAVMIINGQPLTTAEYIQASSRVGRGDIPGIVFVNFYKSQTRSLSHYENFCSYHDSFYRYVEPTSLTPFTYQAVKRALHSSLVVAVRMGGIGLAENDSADYFDKDNPKIKRLINQFRLRIGSAICGPFEDFYQNEDESEKLELTLSTLDDLVDEWDLQAKNAITNRRQLQYNSRNDRGADSLLKTYSEEKKAVWSAMTSMRSVENSALMKTVKGIKHD</sequence>
<protein>
    <submittedName>
        <fullName evidence="2">Helicase</fullName>
    </submittedName>
</protein>
<keyword evidence="2" id="KW-0547">Nucleotide-binding</keyword>
<dbReference type="RefSeq" id="WP_052125492.1">
    <property type="nucleotide sequence ID" value="NZ_CP041153.1"/>
</dbReference>
<name>A0ABX5WL23_9GAMM</name>
<keyword evidence="2" id="KW-0067">ATP-binding</keyword>
<reference evidence="2 3" key="1">
    <citation type="submission" date="2019-06" db="EMBL/GenBank/DDBJ databases">
        <title>Complete genome of Shewanella marisflavi ECSMB14101, a mussel settlement-inducing bacterium isolated from East China Sea.</title>
        <authorList>
            <person name="Yang J."/>
            <person name="Liang X."/>
            <person name="Chang R."/>
            <person name="Peng L."/>
        </authorList>
    </citation>
    <scope>NUCLEOTIDE SEQUENCE [LARGE SCALE GENOMIC DNA]</scope>
    <source>
        <strain evidence="2 3">ECSMB14101</strain>
    </source>
</reference>
<keyword evidence="3" id="KW-1185">Reference proteome</keyword>
<evidence type="ECO:0000313" key="3">
    <source>
        <dbReference type="Proteomes" id="UP000318758"/>
    </source>
</evidence>
<accession>A0ABX5WL23</accession>
<dbReference type="EMBL" id="CP041153">
    <property type="protein sequence ID" value="QDF75257.1"/>
    <property type="molecule type" value="Genomic_DNA"/>
</dbReference>
<gene>
    <name evidence="2" type="ORF">FGA12_08865</name>
</gene>
<organism evidence="2 3">
    <name type="scientific">Shewanella marisflavi</name>
    <dbReference type="NCBI Taxonomy" id="260364"/>
    <lineage>
        <taxon>Bacteria</taxon>
        <taxon>Pseudomonadati</taxon>
        <taxon>Pseudomonadota</taxon>
        <taxon>Gammaproteobacteria</taxon>
        <taxon>Alteromonadales</taxon>
        <taxon>Shewanellaceae</taxon>
        <taxon>Shewanella</taxon>
    </lineage>
</organism>
<dbReference type="SUPFAM" id="SSF52540">
    <property type="entry name" value="P-loop containing nucleoside triphosphate hydrolases"/>
    <property type="match status" value="1"/>
</dbReference>
<dbReference type="InterPro" id="IPR027417">
    <property type="entry name" value="P-loop_NTPase"/>
</dbReference>
<keyword evidence="2" id="KW-0378">Hydrolase</keyword>
<dbReference type="InterPro" id="IPR001650">
    <property type="entry name" value="Helicase_C-like"/>
</dbReference>
<dbReference type="SMART" id="SM00490">
    <property type="entry name" value="HELICc"/>
    <property type="match status" value="1"/>
</dbReference>
<dbReference type="Gene3D" id="3.40.50.300">
    <property type="entry name" value="P-loop containing nucleotide triphosphate hydrolases"/>
    <property type="match status" value="2"/>
</dbReference>